<evidence type="ECO:0000313" key="3">
    <source>
        <dbReference type="Proteomes" id="UP000486602"/>
    </source>
</evidence>
<dbReference type="InterPro" id="IPR031815">
    <property type="entry name" value="DUF5074"/>
</dbReference>
<accession>A0A7K3WU00</accession>
<sequence>MKFNYLLCALALILFSCSSDDDTELPVVNPDSENLILIGNEGAFMGNSASLTLVDRDVNEATQNVYSSANEDAELGDVTQSLYQFNDEIYVVVNNSSKIEVLDENNFTTKRTIVGLESPRYMLFESADKAYVSDLYEVGIHIVNPANGTYTSFINTPFPIEHMVDYNGEIWCSATGNDKVYFLDSTTDMVSDSLELTYGVNEIVQDENNDFWILSRGDAFGTPVIAAVLHKVDGDSKAVVSSYTLPLSPGYGESMAMSSNKEDVLFIMDGKIFKMGIDETTLPALPFIEKTSSFYSLSVNTANGEIAATDAFDYSQSGKVYFFTANGVDIDNYSTGIVPHSVLWLED</sequence>
<keyword evidence="1" id="KW-0732">Signal</keyword>
<evidence type="ECO:0000313" key="2">
    <source>
        <dbReference type="EMBL" id="NEN24362.1"/>
    </source>
</evidence>
<dbReference type="PROSITE" id="PS51257">
    <property type="entry name" value="PROKAR_LIPOPROTEIN"/>
    <property type="match status" value="1"/>
</dbReference>
<organism evidence="2 3">
    <name type="scientific">Cryomorpha ignava</name>
    <dbReference type="NCBI Taxonomy" id="101383"/>
    <lineage>
        <taxon>Bacteria</taxon>
        <taxon>Pseudomonadati</taxon>
        <taxon>Bacteroidota</taxon>
        <taxon>Flavobacteriia</taxon>
        <taxon>Flavobacteriales</taxon>
        <taxon>Cryomorphaceae</taxon>
        <taxon>Cryomorpha</taxon>
    </lineage>
</organism>
<dbReference type="SUPFAM" id="SSF101898">
    <property type="entry name" value="NHL repeat"/>
    <property type="match status" value="1"/>
</dbReference>
<dbReference type="Gene3D" id="2.130.10.10">
    <property type="entry name" value="YVTN repeat-like/Quinoprotein amine dehydrogenase"/>
    <property type="match status" value="1"/>
</dbReference>
<keyword evidence="3" id="KW-1185">Reference proteome</keyword>
<reference evidence="2 3" key="1">
    <citation type="submission" date="2020-02" db="EMBL/GenBank/DDBJ databases">
        <title>Out from the shadows clarifying the taxonomy of the family Cryomorphaceae and related taxa by utilizing the GTDB taxonomic framework.</title>
        <authorList>
            <person name="Bowman J.P."/>
        </authorList>
    </citation>
    <scope>NUCLEOTIDE SEQUENCE [LARGE SCALE GENOMIC DNA]</scope>
    <source>
        <strain evidence="2 3">QSSC 1-22</strain>
    </source>
</reference>
<feature type="signal peptide" evidence="1">
    <location>
        <begin position="1"/>
        <end position="21"/>
    </location>
</feature>
<dbReference type="EMBL" id="JAAGVY010000024">
    <property type="protein sequence ID" value="NEN24362.1"/>
    <property type="molecule type" value="Genomic_DNA"/>
</dbReference>
<dbReference type="InterPro" id="IPR015943">
    <property type="entry name" value="WD40/YVTN_repeat-like_dom_sf"/>
</dbReference>
<evidence type="ECO:0000256" key="1">
    <source>
        <dbReference type="SAM" id="SignalP"/>
    </source>
</evidence>
<gene>
    <name evidence="2" type="ORF">G3O08_12685</name>
</gene>
<dbReference type="Proteomes" id="UP000486602">
    <property type="component" value="Unassembled WGS sequence"/>
</dbReference>
<comment type="caution">
    <text evidence="2">The sequence shown here is derived from an EMBL/GenBank/DDBJ whole genome shotgun (WGS) entry which is preliminary data.</text>
</comment>
<dbReference type="AlphaFoldDB" id="A0A7K3WU00"/>
<name>A0A7K3WU00_9FLAO</name>
<dbReference type="RefSeq" id="WP_163285754.1">
    <property type="nucleotide sequence ID" value="NZ_JAAGVY010000024.1"/>
</dbReference>
<protein>
    <submittedName>
        <fullName evidence="2">SMP-30/gluconolactonase/LRE family protein</fullName>
    </submittedName>
</protein>
<feature type="chain" id="PRO_5029779630" evidence="1">
    <location>
        <begin position="22"/>
        <end position="347"/>
    </location>
</feature>
<proteinExistence type="predicted"/>
<dbReference type="Pfam" id="PF16819">
    <property type="entry name" value="DUF5074"/>
    <property type="match status" value="1"/>
</dbReference>